<gene>
    <name evidence="2" type="ORF">ACFPN5_11965</name>
</gene>
<evidence type="ECO:0000313" key="2">
    <source>
        <dbReference type="EMBL" id="MFC5460522.1"/>
    </source>
</evidence>
<dbReference type="EMBL" id="JBHSMU010000013">
    <property type="protein sequence ID" value="MFC5460522.1"/>
    <property type="molecule type" value="Genomic_DNA"/>
</dbReference>
<organism evidence="2 3">
    <name type="scientific">Massilia niabensis</name>
    <dbReference type="NCBI Taxonomy" id="544910"/>
    <lineage>
        <taxon>Bacteria</taxon>
        <taxon>Pseudomonadati</taxon>
        <taxon>Pseudomonadota</taxon>
        <taxon>Betaproteobacteria</taxon>
        <taxon>Burkholderiales</taxon>
        <taxon>Oxalobacteraceae</taxon>
        <taxon>Telluria group</taxon>
        <taxon>Massilia</taxon>
    </lineage>
</organism>
<accession>A0ABW0L6T8</accession>
<sequence>MKQNNTNTSTGADTPPLLYRIQTVMHLLDISHATVYRLIAKGDLELVKLGSRTSRITSASVERMISARRGQG</sequence>
<protein>
    <submittedName>
        <fullName evidence="2">Helix-turn-helix transcriptional regulator</fullName>
    </submittedName>
</protein>
<dbReference type="RefSeq" id="WP_379783469.1">
    <property type="nucleotide sequence ID" value="NZ_JBHSMU010000013.1"/>
</dbReference>
<dbReference type="Proteomes" id="UP001596050">
    <property type="component" value="Unassembled WGS sequence"/>
</dbReference>
<proteinExistence type="predicted"/>
<reference evidence="3" key="1">
    <citation type="journal article" date="2019" name="Int. J. Syst. Evol. Microbiol.">
        <title>The Global Catalogue of Microorganisms (GCM) 10K type strain sequencing project: providing services to taxonomists for standard genome sequencing and annotation.</title>
        <authorList>
            <consortium name="The Broad Institute Genomics Platform"/>
            <consortium name="The Broad Institute Genome Sequencing Center for Infectious Disease"/>
            <person name="Wu L."/>
            <person name="Ma J."/>
        </authorList>
    </citation>
    <scope>NUCLEOTIDE SEQUENCE [LARGE SCALE GENOMIC DNA]</scope>
    <source>
        <strain evidence="3">KACC 12649</strain>
    </source>
</reference>
<comment type="caution">
    <text evidence="2">The sequence shown here is derived from an EMBL/GenBank/DDBJ whole genome shotgun (WGS) entry which is preliminary data.</text>
</comment>
<feature type="domain" description="Helix-turn-helix" evidence="1">
    <location>
        <begin position="18"/>
        <end position="69"/>
    </location>
</feature>
<dbReference type="Pfam" id="PF12728">
    <property type="entry name" value="HTH_17"/>
    <property type="match status" value="1"/>
</dbReference>
<evidence type="ECO:0000313" key="3">
    <source>
        <dbReference type="Proteomes" id="UP001596050"/>
    </source>
</evidence>
<evidence type="ECO:0000259" key="1">
    <source>
        <dbReference type="Pfam" id="PF12728"/>
    </source>
</evidence>
<keyword evidence="3" id="KW-1185">Reference proteome</keyword>
<dbReference type="InterPro" id="IPR041657">
    <property type="entry name" value="HTH_17"/>
</dbReference>
<name>A0ABW0L6T8_9BURK</name>